<dbReference type="GO" id="GO:0051539">
    <property type="term" value="F:4 iron, 4 sulfur cluster binding"/>
    <property type="evidence" value="ECO:0007669"/>
    <property type="project" value="UniProtKB-KW"/>
</dbReference>
<dbReference type="PROSITE" id="PS51918">
    <property type="entry name" value="RADICAL_SAM"/>
    <property type="match status" value="1"/>
</dbReference>
<comment type="pathway">
    <text evidence="2 14">Porphyrin-containing compound metabolism; protoporphyrin-IX biosynthesis; protoporphyrinogen-IX from coproporphyrinogen-III (AdoMet route): step 1/1.</text>
</comment>
<dbReference type="Gene3D" id="1.10.10.920">
    <property type="match status" value="1"/>
</dbReference>
<keyword evidence="5 14" id="KW-0004">4Fe-4S</keyword>
<keyword evidence="8 14" id="KW-0479">Metal-binding</keyword>
<dbReference type="InterPro" id="IPR034505">
    <property type="entry name" value="Coproporphyrinogen-III_oxidase"/>
</dbReference>
<dbReference type="EC" id="1.3.98.3" evidence="14"/>
<dbReference type="Gene3D" id="3.20.20.70">
    <property type="entry name" value="Aldolase class I"/>
    <property type="match status" value="1"/>
</dbReference>
<proteinExistence type="inferred from homology"/>
<feature type="binding site" evidence="15">
    <location>
        <position position="177"/>
    </location>
    <ligand>
        <name>S-adenosyl-L-methionine</name>
        <dbReference type="ChEBI" id="CHEBI:59789"/>
        <label>2</label>
    </ligand>
</feature>
<keyword evidence="19" id="KW-1185">Reference proteome</keyword>
<evidence type="ECO:0000256" key="9">
    <source>
        <dbReference type="ARBA" id="ARBA00023002"/>
    </source>
</evidence>
<dbReference type="GO" id="GO:0006782">
    <property type="term" value="P:protoporphyrinogen IX biosynthetic process"/>
    <property type="evidence" value="ECO:0007669"/>
    <property type="project" value="UniProtKB-UniPathway"/>
</dbReference>
<evidence type="ECO:0000256" key="4">
    <source>
        <dbReference type="ARBA" id="ARBA00011245"/>
    </source>
</evidence>
<evidence type="ECO:0000256" key="6">
    <source>
        <dbReference type="ARBA" id="ARBA00022490"/>
    </source>
</evidence>
<evidence type="ECO:0000256" key="11">
    <source>
        <dbReference type="ARBA" id="ARBA00023014"/>
    </source>
</evidence>
<name>A0A4D7JX85_9BACT</name>
<dbReference type="InterPro" id="IPR004558">
    <property type="entry name" value="Coprogen_oxidase_HemN"/>
</dbReference>
<evidence type="ECO:0000256" key="14">
    <source>
        <dbReference type="PIRNR" id="PIRNR000167"/>
    </source>
</evidence>
<evidence type="ECO:0000256" key="12">
    <source>
        <dbReference type="ARBA" id="ARBA00023244"/>
    </source>
</evidence>
<keyword evidence="11 14" id="KW-0411">Iron-sulfur</keyword>
<feature type="binding site" evidence="16">
    <location>
        <position position="66"/>
    </location>
    <ligand>
        <name>[4Fe-4S] cluster</name>
        <dbReference type="ChEBI" id="CHEBI:49883"/>
        <note>4Fe-4S-S-AdoMet</note>
    </ligand>
</feature>
<accession>A0A4D7JX85</accession>
<feature type="binding site" evidence="15">
    <location>
        <position position="214"/>
    </location>
    <ligand>
        <name>S-adenosyl-L-methionine</name>
        <dbReference type="ChEBI" id="CHEBI:59789"/>
        <label>2</label>
    </ligand>
</feature>
<keyword evidence="12 14" id="KW-0627">Porphyrin biosynthesis</keyword>
<evidence type="ECO:0000256" key="16">
    <source>
        <dbReference type="PIRSR" id="PIRSR000167-2"/>
    </source>
</evidence>
<evidence type="ECO:0000259" key="17">
    <source>
        <dbReference type="PROSITE" id="PS51918"/>
    </source>
</evidence>
<feature type="binding site" evidence="15">
    <location>
        <begin position="72"/>
        <end position="74"/>
    </location>
    <ligand>
        <name>S-adenosyl-L-methionine</name>
        <dbReference type="ChEBI" id="CHEBI:59789"/>
        <label>2</label>
    </ligand>
</feature>
<evidence type="ECO:0000256" key="10">
    <source>
        <dbReference type="ARBA" id="ARBA00023004"/>
    </source>
</evidence>
<protein>
    <recommendedName>
        <fullName evidence="14">Coproporphyrinogen-III oxidase</fullName>
        <ecNumber evidence="14">1.3.98.3</ecNumber>
    </recommendedName>
</protein>
<dbReference type="AlphaFoldDB" id="A0A4D7JX85"/>
<dbReference type="NCBIfam" id="TIGR00538">
    <property type="entry name" value="hemN"/>
    <property type="match status" value="1"/>
</dbReference>
<keyword evidence="6 14" id="KW-0963">Cytoplasm</keyword>
<dbReference type="SMART" id="SM00729">
    <property type="entry name" value="Elp3"/>
    <property type="match status" value="1"/>
</dbReference>
<feature type="binding site" evidence="16">
    <location>
        <position position="70"/>
    </location>
    <ligand>
        <name>[4Fe-4S] cluster</name>
        <dbReference type="ChEBI" id="CHEBI:49883"/>
        <note>4Fe-4S-S-AdoMet</note>
    </ligand>
</feature>
<evidence type="ECO:0000313" key="18">
    <source>
        <dbReference type="EMBL" id="QCK15375.1"/>
    </source>
</evidence>
<comment type="subcellular location">
    <subcellularLocation>
        <location evidence="1 14">Cytoplasm</location>
    </subcellularLocation>
</comment>
<evidence type="ECO:0000256" key="1">
    <source>
        <dbReference type="ARBA" id="ARBA00004496"/>
    </source>
</evidence>
<comment type="catalytic activity">
    <reaction evidence="13 14">
        <text>coproporphyrinogen III + 2 S-adenosyl-L-methionine = protoporphyrinogen IX + 2 5'-deoxyadenosine + 2 L-methionine + 2 CO2</text>
        <dbReference type="Rhea" id="RHEA:15425"/>
        <dbReference type="ChEBI" id="CHEBI:16526"/>
        <dbReference type="ChEBI" id="CHEBI:17319"/>
        <dbReference type="ChEBI" id="CHEBI:57307"/>
        <dbReference type="ChEBI" id="CHEBI:57309"/>
        <dbReference type="ChEBI" id="CHEBI:57844"/>
        <dbReference type="ChEBI" id="CHEBI:59789"/>
        <dbReference type="EC" id="1.3.98.3"/>
    </reaction>
</comment>
<comment type="similarity">
    <text evidence="3 14">Belongs to the anaerobic coproporphyrinogen-III oxidase family.</text>
</comment>
<evidence type="ECO:0000256" key="7">
    <source>
        <dbReference type="ARBA" id="ARBA00022691"/>
    </source>
</evidence>
<feature type="binding site" evidence="15">
    <location>
        <position position="189"/>
    </location>
    <ligand>
        <name>S-adenosyl-L-methionine</name>
        <dbReference type="ChEBI" id="CHEBI:59789"/>
        <label>2</label>
    </ligand>
</feature>
<keyword evidence="10 14" id="KW-0408">Iron</keyword>
<evidence type="ECO:0000256" key="3">
    <source>
        <dbReference type="ARBA" id="ARBA00005493"/>
    </source>
</evidence>
<dbReference type="SFLD" id="SFLDS00029">
    <property type="entry name" value="Radical_SAM"/>
    <property type="match status" value="1"/>
</dbReference>
<dbReference type="RefSeq" id="WP_137090972.1">
    <property type="nucleotide sequence ID" value="NZ_CP028923.1"/>
</dbReference>
<evidence type="ECO:0000313" key="19">
    <source>
        <dbReference type="Proteomes" id="UP000298616"/>
    </source>
</evidence>
<dbReference type="SFLD" id="SFLDG01065">
    <property type="entry name" value="anaerobic_coproporphyrinogen-I"/>
    <property type="match status" value="1"/>
</dbReference>
<dbReference type="PANTHER" id="PTHR13932:SF6">
    <property type="entry name" value="OXYGEN-INDEPENDENT COPROPORPHYRINOGEN III OXIDASE"/>
    <property type="match status" value="1"/>
</dbReference>
<comment type="subunit">
    <text evidence="4">Monomer.</text>
</comment>
<dbReference type="InterPro" id="IPR006638">
    <property type="entry name" value="Elp3/MiaA/NifB-like_rSAM"/>
</dbReference>
<gene>
    <name evidence="18" type="primary">hemN</name>
    <name evidence="18" type="ORF">DCC35_11775</name>
</gene>
<dbReference type="UniPathway" id="UPA00251">
    <property type="reaction ID" value="UER00323"/>
</dbReference>
<dbReference type="KEGG" id="fpf:DCC35_11775"/>
<evidence type="ECO:0000256" key="13">
    <source>
        <dbReference type="ARBA" id="ARBA00048321"/>
    </source>
</evidence>
<dbReference type="SUPFAM" id="SSF102114">
    <property type="entry name" value="Radical SAM enzymes"/>
    <property type="match status" value="1"/>
</dbReference>
<feature type="binding site" evidence="15">
    <location>
        <position position="248"/>
    </location>
    <ligand>
        <name>S-adenosyl-L-methionine</name>
        <dbReference type="ChEBI" id="CHEBI:59789"/>
        <label>2</label>
    </ligand>
</feature>
<dbReference type="PIRSF" id="PIRSF000167">
    <property type="entry name" value="HemN"/>
    <property type="match status" value="1"/>
</dbReference>
<keyword evidence="7 14" id="KW-0949">S-adenosyl-L-methionine</keyword>
<dbReference type="GO" id="GO:0004109">
    <property type="term" value="F:coproporphyrinogen oxidase activity"/>
    <property type="evidence" value="ECO:0007669"/>
    <property type="project" value="InterPro"/>
</dbReference>
<dbReference type="OrthoDB" id="9808022at2"/>
<dbReference type="InterPro" id="IPR058240">
    <property type="entry name" value="rSAM_sf"/>
</dbReference>
<dbReference type="Proteomes" id="UP000298616">
    <property type="component" value="Chromosome"/>
</dbReference>
<feature type="binding site" evidence="15">
    <location>
        <position position="335"/>
    </location>
    <ligand>
        <name>S-adenosyl-L-methionine</name>
        <dbReference type="ChEBI" id="CHEBI:59789"/>
        <label>1</label>
    </ligand>
</feature>
<dbReference type="GO" id="GO:0005737">
    <property type="term" value="C:cytoplasm"/>
    <property type="evidence" value="ECO:0007669"/>
    <property type="project" value="UniProtKB-SubCell"/>
</dbReference>
<evidence type="ECO:0000256" key="8">
    <source>
        <dbReference type="ARBA" id="ARBA00022723"/>
    </source>
</evidence>
<comment type="cofactor">
    <cofactor evidence="14 16">
        <name>[4Fe-4S] cluster</name>
        <dbReference type="ChEBI" id="CHEBI:49883"/>
    </cofactor>
    <text evidence="14 16">Binds 1 [4Fe-4S] cluster. The cluster is coordinated with 3 cysteines and an exchangeable S-adenosyl-L-methionine.</text>
</comment>
<organism evidence="18 19">
    <name type="scientific">Mangrovivirga cuniculi</name>
    <dbReference type="NCBI Taxonomy" id="2715131"/>
    <lineage>
        <taxon>Bacteria</taxon>
        <taxon>Pseudomonadati</taxon>
        <taxon>Bacteroidota</taxon>
        <taxon>Cytophagia</taxon>
        <taxon>Cytophagales</taxon>
        <taxon>Mangrovivirgaceae</taxon>
        <taxon>Mangrovivirga</taxon>
    </lineage>
</organism>
<feature type="binding site" evidence="16">
    <location>
        <position position="73"/>
    </location>
    <ligand>
        <name>[4Fe-4S] cluster</name>
        <dbReference type="ChEBI" id="CHEBI:49883"/>
        <note>4Fe-4S-S-AdoMet</note>
    </ligand>
</feature>
<reference evidence="18 19" key="1">
    <citation type="submission" date="2018-04" db="EMBL/GenBank/DDBJ databases">
        <title>Complete genome uncultured novel isolate.</title>
        <authorList>
            <person name="Merlino G."/>
        </authorList>
    </citation>
    <scope>NUCLEOTIDE SEQUENCE [LARGE SCALE GENOMIC DNA]</scope>
    <source>
        <strain evidence="19">R1DC9</strain>
    </source>
</reference>
<feature type="binding site" evidence="15">
    <location>
        <begin position="118"/>
        <end position="119"/>
    </location>
    <ligand>
        <name>S-adenosyl-L-methionine</name>
        <dbReference type="ChEBI" id="CHEBI:59789"/>
        <label>2</label>
    </ligand>
</feature>
<dbReference type="InterPro" id="IPR013785">
    <property type="entry name" value="Aldolase_TIM"/>
</dbReference>
<keyword evidence="9 14" id="KW-0560">Oxidoreductase</keyword>
<dbReference type="GO" id="GO:0046872">
    <property type="term" value="F:metal ion binding"/>
    <property type="evidence" value="ECO:0007669"/>
    <property type="project" value="UniProtKB-KW"/>
</dbReference>
<dbReference type="PANTHER" id="PTHR13932">
    <property type="entry name" value="COPROPORPHYRINIGEN III OXIDASE"/>
    <property type="match status" value="1"/>
</dbReference>
<feature type="binding site" evidence="15">
    <location>
        <position position="60"/>
    </location>
    <ligand>
        <name>S-adenosyl-L-methionine</name>
        <dbReference type="ChEBI" id="CHEBI:59789"/>
        <label>1</label>
    </ligand>
</feature>
<dbReference type="InterPro" id="IPR007197">
    <property type="entry name" value="rSAM"/>
</dbReference>
<evidence type="ECO:0000256" key="2">
    <source>
        <dbReference type="ARBA" id="ARBA00004785"/>
    </source>
</evidence>
<evidence type="ECO:0000256" key="15">
    <source>
        <dbReference type="PIRSR" id="PIRSR000167-1"/>
    </source>
</evidence>
<dbReference type="EMBL" id="CP028923">
    <property type="protein sequence ID" value="QCK15375.1"/>
    <property type="molecule type" value="Genomic_DNA"/>
</dbReference>
<sequence>MLNHVKVNKKLTRKYNVAGPRYTSYPTVPYWSEDIFSSSEYIQRLKNQFESSNKKGNAVYMHLPFCESLCTFCGCNKRITKNHSVEMPYLNAMMKEWKMYLDIFGEKPKINALHLGGGTPTFFSPSNLKNFLSDWFNTVDISENPEFSFEGHPNNTTKDHLQVLFDIGFRRVSYGVQDLDLTVQTAINRIQPFKNVVDAIENARNIGYTSVNVDLVYGLPFQKLEHVEETISKISELKPDRIAFYSYAHVPWIKGNGQRKFSEEDLPEPGVKREMYEYGKQLLLENGYVEIGMDHFALPEDELAIALNNKTLFRNFMGYTVNKSKNMIGLGVSSISDCWTGFAQNEKSIEKYYKKLENNEFPLMRGHLLSSEDLTIRKIILDIMCHFNHDWVEEDFVTIQFSLMLNRLKPLADDNLIKITEMGIKVTEKGRPFVRNVCMAFDLRLLRKQPKVSLFSSTI</sequence>
<dbReference type="Pfam" id="PF04055">
    <property type="entry name" value="Radical_SAM"/>
    <property type="match status" value="1"/>
</dbReference>
<feature type="binding site" evidence="15">
    <location>
        <position position="150"/>
    </location>
    <ligand>
        <name>S-adenosyl-L-methionine</name>
        <dbReference type="ChEBI" id="CHEBI:59789"/>
        <label>1</label>
    </ligand>
</feature>
<feature type="binding site" evidence="15">
    <location>
        <position position="117"/>
    </location>
    <ligand>
        <name>S-adenosyl-L-methionine</name>
        <dbReference type="ChEBI" id="CHEBI:59789"/>
        <label>1</label>
    </ligand>
</feature>
<feature type="domain" description="Radical SAM core" evidence="17">
    <location>
        <begin position="51"/>
        <end position="289"/>
    </location>
</feature>
<evidence type="ECO:0000256" key="5">
    <source>
        <dbReference type="ARBA" id="ARBA00022485"/>
    </source>
</evidence>
<dbReference type="GO" id="GO:0051989">
    <property type="term" value="F:coproporphyrinogen dehydrogenase activity"/>
    <property type="evidence" value="ECO:0007669"/>
    <property type="project" value="UniProtKB-EC"/>
</dbReference>